<evidence type="ECO:0000256" key="5">
    <source>
        <dbReference type="PIRSR" id="PIRSR036492-1"/>
    </source>
</evidence>
<reference evidence="10" key="3">
    <citation type="submission" date="2025-09" db="UniProtKB">
        <authorList>
            <consortium name="Ensembl"/>
        </authorList>
    </citation>
    <scope>IDENTIFICATION</scope>
</reference>
<feature type="active site" evidence="5 6">
    <location>
        <position position="212"/>
    </location>
</feature>
<dbReference type="Ensembl" id="ENSCSAVT00000014203.1">
    <property type="protein sequence ID" value="ENSCSAVP00000014041.1"/>
    <property type="gene ID" value="ENSCSAVG00000008240.1"/>
</dbReference>
<dbReference type="InterPro" id="IPR016161">
    <property type="entry name" value="Ald_DH/histidinol_DH"/>
</dbReference>
<dbReference type="InterPro" id="IPR016160">
    <property type="entry name" value="Ald_DH_CS_CYS"/>
</dbReference>
<dbReference type="FunCoup" id="H2Z8X6">
    <property type="interactions" value="17"/>
</dbReference>
<dbReference type="Gene3D" id="3.40.309.10">
    <property type="entry name" value="Aldehyde Dehydrogenase, Chain A, domain 2"/>
    <property type="match status" value="1"/>
</dbReference>
<accession>H2Z8X6</accession>
<keyword evidence="2 4" id="KW-0560">Oxidoreductase</keyword>
<feature type="active site" evidence="5">
    <location>
        <position position="246"/>
    </location>
</feature>
<dbReference type="PROSITE" id="PS00687">
    <property type="entry name" value="ALDEHYDE_DEHYDR_GLU"/>
    <property type="match status" value="1"/>
</dbReference>
<evidence type="ECO:0000259" key="9">
    <source>
        <dbReference type="Pfam" id="PF00171"/>
    </source>
</evidence>
<organism evidence="10 11">
    <name type="scientific">Ciona savignyi</name>
    <name type="common">Pacific transparent sea squirt</name>
    <dbReference type="NCBI Taxonomy" id="51511"/>
    <lineage>
        <taxon>Eukaryota</taxon>
        <taxon>Metazoa</taxon>
        <taxon>Chordata</taxon>
        <taxon>Tunicata</taxon>
        <taxon>Ascidiacea</taxon>
        <taxon>Phlebobranchia</taxon>
        <taxon>Cionidae</taxon>
        <taxon>Ciona</taxon>
    </lineage>
</organism>
<feature type="domain" description="Aldehyde dehydrogenase" evidence="9">
    <location>
        <begin position="8"/>
        <end position="428"/>
    </location>
</feature>
<dbReference type="InParanoid" id="H2Z8X6"/>
<dbReference type="InterPro" id="IPR012394">
    <property type="entry name" value="Aldehyde_DH_NAD(P)"/>
</dbReference>
<dbReference type="PANTHER" id="PTHR43570:SF16">
    <property type="entry name" value="ALDEHYDE DEHYDROGENASE TYPE III, ISOFORM Q"/>
    <property type="match status" value="1"/>
</dbReference>
<keyword evidence="11" id="KW-1185">Reference proteome</keyword>
<comment type="similarity">
    <text evidence="1 4 7">Belongs to the aldehyde dehydrogenase family.</text>
</comment>
<dbReference type="GO" id="GO:0004029">
    <property type="term" value="F:aldehyde dehydrogenase (NAD+) activity"/>
    <property type="evidence" value="ECO:0007669"/>
    <property type="project" value="TreeGrafter"/>
</dbReference>
<dbReference type="InterPro" id="IPR015590">
    <property type="entry name" value="Aldehyde_DH_dom"/>
</dbReference>
<dbReference type="eggNOG" id="KOG2456">
    <property type="taxonomic scope" value="Eukaryota"/>
</dbReference>
<evidence type="ECO:0000313" key="11">
    <source>
        <dbReference type="Proteomes" id="UP000007875"/>
    </source>
</evidence>
<evidence type="ECO:0000313" key="10">
    <source>
        <dbReference type="Ensembl" id="ENSCSAVP00000014041.1"/>
    </source>
</evidence>
<protein>
    <recommendedName>
        <fullName evidence="4">Aldehyde dehydrogenase</fullName>
    </recommendedName>
</protein>
<dbReference type="GO" id="GO:0005737">
    <property type="term" value="C:cytoplasm"/>
    <property type="evidence" value="ECO:0007669"/>
    <property type="project" value="TreeGrafter"/>
</dbReference>
<dbReference type="HOGENOM" id="CLU_005391_3_1_1"/>
<evidence type="ECO:0000256" key="3">
    <source>
        <dbReference type="ARBA" id="ARBA00023027"/>
    </source>
</evidence>
<dbReference type="FunFam" id="3.40.605.10:FF:000004">
    <property type="entry name" value="Aldehyde dehydrogenase"/>
    <property type="match status" value="1"/>
</dbReference>
<reference evidence="11" key="1">
    <citation type="submission" date="2003-08" db="EMBL/GenBank/DDBJ databases">
        <authorList>
            <person name="Birren B."/>
            <person name="Nusbaum C."/>
            <person name="Abebe A."/>
            <person name="Abouelleil A."/>
            <person name="Adekoya E."/>
            <person name="Ait-zahra M."/>
            <person name="Allen N."/>
            <person name="Allen T."/>
            <person name="An P."/>
            <person name="Anderson M."/>
            <person name="Anderson S."/>
            <person name="Arachchi H."/>
            <person name="Armbruster J."/>
            <person name="Bachantsang P."/>
            <person name="Baldwin J."/>
            <person name="Barry A."/>
            <person name="Bayul T."/>
            <person name="Blitshsteyn B."/>
            <person name="Bloom T."/>
            <person name="Blye J."/>
            <person name="Boguslavskiy L."/>
            <person name="Borowsky M."/>
            <person name="Boukhgalter B."/>
            <person name="Brunache A."/>
            <person name="Butler J."/>
            <person name="Calixte N."/>
            <person name="Calvo S."/>
            <person name="Camarata J."/>
            <person name="Campo K."/>
            <person name="Chang J."/>
            <person name="Cheshatsang Y."/>
            <person name="Citroen M."/>
            <person name="Collymore A."/>
            <person name="Considine T."/>
            <person name="Cook A."/>
            <person name="Cooke P."/>
            <person name="Corum B."/>
            <person name="Cuomo C."/>
            <person name="David R."/>
            <person name="Dawoe T."/>
            <person name="Degray S."/>
            <person name="Dodge S."/>
            <person name="Dooley K."/>
            <person name="Dorje P."/>
            <person name="Dorjee K."/>
            <person name="Dorris L."/>
            <person name="Duffey N."/>
            <person name="Dupes A."/>
            <person name="Elkins T."/>
            <person name="Engels R."/>
            <person name="Erickson J."/>
            <person name="Farina A."/>
            <person name="Faro S."/>
            <person name="Ferreira P."/>
            <person name="Fischer H."/>
            <person name="Fitzgerald M."/>
            <person name="Foley K."/>
            <person name="Gage D."/>
            <person name="Galagan J."/>
            <person name="Gearin G."/>
            <person name="Gnerre S."/>
            <person name="Gnirke A."/>
            <person name="Goyette A."/>
            <person name="Graham J."/>
            <person name="Grandbois E."/>
            <person name="Gyaltsen K."/>
            <person name="Hafez N."/>
            <person name="Hagopian D."/>
            <person name="Hagos B."/>
            <person name="Hall J."/>
            <person name="Hatcher B."/>
            <person name="Heller A."/>
            <person name="Higgins H."/>
            <person name="Honan T."/>
            <person name="Horn A."/>
            <person name="Houde N."/>
            <person name="Hughes L."/>
            <person name="Hulme W."/>
            <person name="Husby E."/>
            <person name="Iliev I."/>
            <person name="Jaffe D."/>
            <person name="Jones C."/>
            <person name="Kamal M."/>
            <person name="Kamat A."/>
            <person name="Kamvysselis M."/>
            <person name="Karlsson E."/>
            <person name="Kells C."/>
            <person name="Kieu A."/>
            <person name="Kisner P."/>
            <person name="Kodira C."/>
            <person name="Kulbokas E."/>
            <person name="Labutti K."/>
            <person name="Lama D."/>
            <person name="Landers T."/>
            <person name="Leger J."/>
            <person name="Levine S."/>
            <person name="Lewis D."/>
            <person name="Lewis T."/>
            <person name="Lindblad-toh K."/>
            <person name="Liu X."/>
            <person name="Lokyitsang T."/>
            <person name="Lokyitsang Y."/>
            <person name="Lucien O."/>
            <person name="Lui A."/>
            <person name="Ma L.J."/>
            <person name="Mabbitt R."/>
            <person name="Macdonald J."/>
            <person name="Maclean C."/>
            <person name="Major J."/>
            <person name="Manning J."/>
            <person name="Marabella R."/>
            <person name="Maru K."/>
            <person name="Matthews C."/>
            <person name="Mauceli E."/>
            <person name="Mccarthy M."/>
            <person name="Mcdonough S."/>
            <person name="Mcghee T."/>
            <person name="Meldrim J."/>
            <person name="Meneus L."/>
            <person name="Mesirov J."/>
            <person name="Mihalev A."/>
            <person name="Mihova T."/>
            <person name="Mikkelsen T."/>
            <person name="Mlenga V."/>
            <person name="Moru K."/>
            <person name="Mozes J."/>
            <person name="Mulrain L."/>
            <person name="Munson G."/>
            <person name="Naylor J."/>
            <person name="Newes C."/>
            <person name="Nguyen C."/>
            <person name="Nguyen N."/>
            <person name="Nguyen T."/>
            <person name="Nicol R."/>
            <person name="Nielsen C."/>
            <person name="Nizzari M."/>
            <person name="Norbu C."/>
            <person name="Norbu N."/>
            <person name="O'donnell P."/>
            <person name="Okoawo O."/>
            <person name="O'leary S."/>
            <person name="Omotosho B."/>
            <person name="O'neill K."/>
            <person name="Osman S."/>
            <person name="Parker S."/>
            <person name="Perrin D."/>
            <person name="Phunkhang P."/>
            <person name="Piqani B."/>
            <person name="Purcell S."/>
            <person name="Rachupka T."/>
            <person name="Ramasamy U."/>
            <person name="Rameau R."/>
            <person name="Ray V."/>
            <person name="Raymond C."/>
            <person name="Retta R."/>
            <person name="Richardson S."/>
            <person name="Rise C."/>
            <person name="Rodriguez J."/>
            <person name="Rogers J."/>
            <person name="Rogov P."/>
            <person name="Rutman M."/>
            <person name="Schupbach R."/>
            <person name="Seaman C."/>
            <person name="Settipalli S."/>
            <person name="Sharpe T."/>
            <person name="Sheridan J."/>
            <person name="Sherpa N."/>
            <person name="Shi J."/>
            <person name="Smirnov S."/>
            <person name="Smith C."/>
            <person name="Sougnez C."/>
            <person name="Spencer B."/>
            <person name="Stalker J."/>
            <person name="Stange-thomann N."/>
            <person name="Stavropoulos S."/>
            <person name="Stetson K."/>
            <person name="Stone C."/>
            <person name="Stone S."/>
            <person name="Stubbs M."/>
            <person name="Talamas J."/>
            <person name="Tchuinga P."/>
            <person name="Tenzing P."/>
            <person name="Tesfaye S."/>
            <person name="Theodore J."/>
            <person name="Thoulutsang Y."/>
            <person name="Topham K."/>
            <person name="Towey S."/>
            <person name="Tsamla T."/>
            <person name="Tsomo N."/>
            <person name="Vallee D."/>
            <person name="Vassiliev H."/>
            <person name="Venkataraman V."/>
            <person name="Vinson J."/>
            <person name="Vo A."/>
            <person name="Wade C."/>
            <person name="Wang S."/>
            <person name="Wangchuk T."/>
            <person name="Wangdi T."/>
            <person name="Whittaker C."/>
            <person name="Wilkinson J."/>
            <person name="Wu Y."/>
            <person name="Wyman D."/>
            <person name="Yadav S."/>
            <person name="Yang S."/>
            <person name="Yang X."/>
            <person name="Yeager S."/>
            <person name="Yee E."/>
            <person name="Young G."/>
            <person name="Zainoun J."/>
            <person name="Zembeck L."/>
            <person name="Zimmer A."/>
            <person name="Zody M."/>
            <person name="Lander E."/>
        </authorList>
    </citation>
    <scope>NUCLEOTIDE SEQUENCE [LARGE SCALE GENOMIC DNA]</scope>
</reference>
<dbReference type="InterPro" id="IPR029510">
    <property type="entry name" value="Ald_DH_CS_GLU"/>
</dbReference>
<keyword evidence="8" id="KW-0812">Transmembrane</keyword>
<evidence type="ECO:0000256" key="6">
    <source>
        <dbReference type="PROSITE-ProRule" id="PRU10007"/>
    </source>
</evidence>
<dbReference type="OMA" id="PCIQGQV"/>
<dbReference type="AlphaFoldDB" id="H2Z8X6"/>
<evidence type="ECO:0000256" key="4">
    <source>
        <dbReference type="PIRNR" id="PIRNR036492"/>
    </source>
</evidence>
<keyword evidence="3" id="KW-0520">NAD</keyword>
<dbReference type="Pfam" id="PF00171">
    <property type="entry name" value="Aldedh"/>
    <property type="match status" value="1"/>
</dbReference>
<dbReference type="FunFam" id="3.40.309.10:FF:000003">
    <property type="entry name" value="Aldehyde dehydrogenase"/>
    <property type="match status" value="1"/>
</dbReference>
<reference evidence="10" key="2">
    <citation type="submission" date="2025-08" db="UniProtKB">
        <authorList>
            <consortium name="Ensembl"/>
        </authorList>
    </citation>
    <scope>IDENTIFICATION</scope>
</reference>
<dbReference type="InterPro" id="IPR016162">
    <property type="entry name" value="Ald_DH_N"/>
</dbReference>
<keyword evidence="8" id="KW-1133">Transmembrane helix</keyword>
<proteinExistence type="inferred from homology"/>
<dbReference type="PANTHER" id="PTHR43570">
    <property type="entry name" value="ALDEHYDE DEHYDROGENASE"/>
    <property type="match status" value="1"/>
</dbReference>
<dbReference type="SUPFAM" id="SSF53720">
    <property type="entry name" value="ALDH-like"/>
    <property type="match status" value="1"/>
</dbReference>
<dbReference type="PROSITE" id="PS00070">
    <property type="entry name" value="ALDEHYDE_DEHYDR_CYS"/>
    <property type="match status" value="1"/>
</dbReference>
<dbReference type="GeneTree" id="ENSGT00940000167857"/>
<dbReference type="Gene3D" id="3.40.605.10">
    <property type="entry name" value="Aldehyde Dehydrogenase, Chain A, domain 1"/>
    <property type="match status" value="1"/>
</dbReference>
<dbReference type="STRING" id="51511.ENSCSAVP00000014041"/>
<dbReference type="GO" id="GO:0006081">
    <property type="term" value="P:aldehyde metabolic process"/>
    <property type="evidence" value="ECO:0007669"/>
    <property type="project" value="InterPro"/>
</dbReference>
<evidence type="ECO:0000256" key="8">
    <source>
        <dbReference type="SAM" id="Phobius"/>
    </source>
</evidence>
<evidence type="ECO:0000256" key="1">
    <source>
        <dbReference type="ARBA" id="ARBA00009986"/>
    </source>
</evidence>
<dbReference type="PIRSF" id="PIRSF036492">
    <property type="entry name" value="ALDH"/>
    <property type="match status" value="1"/>
</dbReference>
<feature type="transmembrane region" description="Helical" evidence="8">
    <location>
        <begin position="472"/>
        <end position="491"/>
    </location>
</feature>
<keyword evidence="8" id="KW-0472">Membrane</keyword>
<dbReference type="InterPro" id="IPR016163">
    <property type="entry name" value="Ald_DH_C"/>
</dbReference>
<evidence type="ECO:0000256" key="7">
    <source>
        <dbReference type="RuleBase" id="RU003345"/>
    </source>
</evidence>
<dbReference type="Proteomes" id="UP000007875">
    <property type="component" value="Unassembled WGS sequence"/>
</dbReference>
<sequence>MTKNYIGVINGAREAFATGKTKDVKFRRHQLEMLYKCVRDNEARWCGALKKDLNKCETEAVTAEIIMVNNEIINALENLDTWVKNEAKGRDLLNATSSVYIRKEPFGTCLIMSAWNYPFGLMLSPVIGAIAAGNCVVIKPSEAATHTASLFQELLPQYIDSTCYPVIVLDAKDSADLVKNNRFDFIFFTGGTAIGRHVMKAAAEYLTPVVLELGGKNPCIIDESCDLRSAARRICWGRFLNAGQICIAPEYILCKASIRDKFVEEFKRTVQEFFGSDPKQSPDYGRIINERQVNRLKKIIDSGTGKIVLGGEVDVKTKYVAPTVVVDVPLDSAYMQEEMFGPILMVITIKDIDEAISIINQREKPLALYIFAKDKKLVNKVLSKTSSGGVTVNDVVMHYVPHSLPFGGIGHSGMGAYHGKHTFDTFSHNRSCLIDGNPEFINSLRYPPHSQKKLSLIKAVMMKNLKPKGITAFIKSMFMLALVGVAIAYIASN</sequence>
<evidence type="ECO:0000256" key="2">
    <source>
        <dbReference type="ARBA" id="ARBA00023002"/>
    </source>
</evidence>
<name>H2Z8X6_CIOSA</name>